<dbReference type="AlphaFoldDB" id="A0A4C1TZZ6"/>
<dbReference type="EMBL" id="BGZK01000105">
    <property type="protein sequence ID" value="GBP19176.1"/>
    <property type="molecule type" value="Genomic_DNA"/>
</dbReference>
<accession>A0A4C1TZZ6</accession>
<proteinExistence type="predicted"/>
<evidence type="ECO:0000313" key="1">
    <source>
        <dbReference type="EMBL" id="GBP19176.1"/>
    </source>
</evidence>
<keyword evidence="2" id="KW-1185">Reference proteome</keyword>
<sequence length="82" mass="8616">MLEAAAYAFQEAIKDFSKEDWVNLLLQCLQGIRNNDAADAPFGAISSSNQSREVSCGAGRGARGVADVARAVRADVVGMLGN</sequence>
<protein>
    <submittedName>
        <fullName evidence="1">Uncharacterized protein</fullName>
    </submittedName>
</protein>
<organism evidence="1 2">
    <name type="scientific">Eumeta variegata</name>
    <name type="common">Bagworm moth</name>
    <name type="synonym">Eumeta japonica</name>
    <dbReference type="NCBI Taxonomy" id="151549"/>
    <lineage>
        <taxon>Eukaryota</taxon>
        <taxon>Metazoa</taxon>
        <taxon>Ecdysozoa</taxon>
        <taxon>Arthropoda</taxon>
        <taxon>Hexapoda</taxon>
        <taxon>Insecta</taxon>
        <taxon>Pterygota</taxon>
        <taxon>Neoptera</taxon>
        <taxon>Endopterygota</taxon>
        <taxon>Lepidoptera</taxon>
        <taxon>Glossata</taxon>
        <taxon>Ditrysia</taxon>
        <taxon>Tineoidea</taxon>
        <taxon>Psychidae</taxon>
        <taxon>Oiketicinae</taxon>
        <taxon>Eumeta</taxon>
    </lineage>
</organism>
<evidence type="ECO:0000313" key="2">
    <source>
        <dbReference type="Proteomes" id="UP000299102"/>
    </source>
</evidence>
<gene>
    <name evidence="1" type="ORF">EVAR_11498_1</name>
</gene>
<name>A0A4C1TZZ6_EUMVA</name>
<reference evidence="1 2" key="1">
    <citation type="journal article" date="2019" name="Commun. Biol.">
        <title>The bagworm genome reveals a unique fibroin gene that provides high tensile strength.</title>
        <authorList>
            <person name="Kono N."/>
            <person name="Nakamura H."/>
            <person name="Ohtoshi R."/>
            <person name="Tomita M."/>
            <person name="Numata K."/>
            <person name="Arakawa K."/>
        </authorList>
    </citation>
    <scope>NUCLEOTIDE SEQUENCE [LARGE SCALE GENOMIC DNA]</scope>
</reference>
<comment type="caution">
    <text evidence="1">The sequence shown here is derived from an EMBL/GenBank/DDBJ whole genome shotgun (WGS) entry which is preliminary data.</text>
</comment>
<dbReference type="Proteomes" id="UP000299102">
    <property type="component" value="Unassembled WGS sequence"/>
</dbReference>